<name>A0A136A0S4_9ALTE</name>
<dbReference type="InterPro" id="IPR038607">
    <property type="entry name" value="PhoD-like_sf"/>
</dbReference>
<dbReference type="STRING" id="1799789.AX660_11515"/>
<gene>
    <name evidence="1" type="ORF">AX660_11515</name>
</gene>
<proteinExistence type="predicted"/>
<dbReference type="PROSITE" id="PS51318">
    <property type="entry name" value="TAT"/>
    <property type="match status" value="1"/>
</dbReference>
<evidence type="ECO:0000313" key="1">
    <source>
        <dbReference type="EMBL" id="KXI28822.1"/>
    </source>
</evidence>
<keyword evidence="2" id="KW-1185">Reference proteome</keyword>
<evidence type="ECO:0000313" key="2">
    <source>
        <dbReference type="Proteomes" id="UP000070299"/>
    </source>
</evidence>
<comment type="caution">
    <text evidence="1">The sequence shown here is derived from an EMBL/GenBank/DDBJ whole genome shotgun (WGS) entry which is preliminary data.</text>
</comment>
<feature type="non-terminal residue" evidence="1">
    <location>
        <position position="610"/>
    </location>
</feature>
<dbReference type="InterPro" id="IPR006311">
    <property type="entry name" value="TAT_signal"/>
</dbReference>
<dbReference type="OrthoDB" id="9761852at2"/>
<accession>A0A136A0S4</accession>
<dbReference type="RefSeq" id="WP_068375602.1">
    <property type="nucleotide sequence ID" value="NZ_LSNE01000005.1"/>
</dbReference>
<protein>
    <recommendedName>
        <fullName evidence="3">PhoD-like phosphatase metallophosphatase domain-containing protein</fullName>
    </recommendedName>
</protein>
<dbReference type="EMBL" id="LSNE01000005">
    <property type="protein sequence ID" value="KXI28822.1"/>
    <property type="molecule type" value="Genomic_DNA"/>
</dbReference>
<dbReference type="Gene3D" id="3.60.21.70">
    <property type="entry name" value="PhoD-like phosphatase"/>
    <property type="match status" value="1"/>
</dbReference>
<reference evidence="2" key="1">
    <citation type="submission" date="2016-02" db="EMBL/GenBank/DDBJ databases">
        <authorList>
            <person name="Schultz-Johansen M."/>
            <person name="Glaring M.A."/>
            <person name="Bech P.K."/>
            <person name="Stougaard P."/>
        </authorList>
    </citation>
    <scope>NUCLEOTIDE SEQUENCE [LARGE SCALE GENOMIC DNA]</scope>
    <source>
        <strain evidence="2">S66</strain>
    </source>
</reference>
<sequence>MQRREFLKASAAIAATSTLSSCATKSAHQEDINLTAVMDLPNKQSSHWLGQAFWGNRLQDWRLHDGRLECLCGEQDFEVRTVSVLTRALSARPSSAQLRMTVGNLTPDQQGFCGFLLGAGHSLDYRGAALVQRYAGMHGGIMARLDSQGLLSFNDFSDQGKPLGFALLKDCQTADIGAVAGRNITLDCLLTPQTNGDYHLQLTASDADSKEVLGQAHCANVDAYVLRGGISLISSPPVKQAGARWWFTDIHTGGNKIEQHDSRGLGEVMGCMYSLNQDVLKLSCQFMPIDLSLHQQAQLEYQYAGEQDWTAGPIASIEDGYVALFRVTNWDSSRSAKYRIRFAERQQTLFSGEIVKDHGSAQELKIALYSCIIPTAKSLDRDYYTKLVPQERLLGRYTTDNILFPHNTLVENCDSHQPDLYVFAGDQYYETYPTRHGNHTKDAKLDTLYRWYLWYWTFRDSIRKRPTIVLADDHDVLQGNLWGNKGKDPGTHKEEDGGFVWDKSLIRMVYRMQHGHNPDAYDPTPIEHGIPVTYGAFIYGGVNFAMVEDRKFKSPPNPKINLLKTTGELLGKRQEQFLAQWKNTAPGLPKICLTASIWGSPQTKGVNIPL</sequence>
<organism evidence="1 2">
    <name type="scientific">Paraglaciecola hydrolytica</name>
    <dbReference type="NCBI Taxonomy" id="1799789"/>
    <lineage>
        <taxon>Bacteria</taxon>
        <taxon>Pseudomonadati</taxon>
        <taxon>Pseudomonadota</taxon>
        <taxon>Gammaproteobacteria</taxon>
        <taxon>Alteromonadales</taxon>
        <taxon>Alteromonadaceae</taxon>
        <taxon>Paraglaciecola</taxon>
    </lineage>
</organism>
<dbReference type="AlphaFoldDB" id="A0A136A0S4"/>
<evidence type="ECO:0008006" key="3">
    <source>
        <dbReference type="Google" id="ProtNLM"/>
    </source>
</evidence>
<dbReference type="PROSITE" id="PS51257">
    <property type="entry name" value="PROKAR_LIPOPROTEIN"/>
    <property type="match status" value="1"/>
</dbReference>
<dbReference type="InterPro" id="IPR029052">
    <property type="entry name" value="Metallo-depent_PP-like"/>
</dbReference>
<dbReference type="Proteomes" id="UP000070299">
    <property type="component" value="Unassembled WGS sequence"/>
</dbReference>
<dbReference type="SUPFAM" id="SSF56300">
    <property type="entry name" value="Metallo-dependent phosphatases"/>
    <property type="match status" value="1"/>
</dbReference>